<dbReference type="GO" id="GO:0006352">
    <property type="term" value="P:DNA-templated transcription initiation"/>
    <property type="evidence" value="ECO:0007669"/>
    <property type="project" value="InterPro"/>
</dbReference>
<evidence type="ECO:0000313" key="8">
    <source>
        <dbReference type="EMBL" id="MCR9014480.1"/>
    </source>
</evidence>
<keyword evidence="3" id="KW-0731">Sigma factor</keyword>
<evidence type="ECO:0000256" key="2">
    <source>
        <dbReference type="ARBA" id="ARBA00023015"/>
    </source>
</evidence>
<dbReference type="RefSeq" id="WP_258422359.1">
    <property type="nucleotide sequence ID" value="NZ_JANSUY010000002.1"/>
</dbReference>
<dbReference type="SUPFAM" id="SSF88946">
    <property type="entry name" value="Sigma2 domain of RNA polymerase sigma factors"/>
    <property type="match status" value="1"/>
</dbReference>
<evidence type="ECO:0000256" key="1">
    <source>
        <dbReference type="ARBA" id="ARBA00010641"/>
    </source>
</evidence>
<keyword evidence="4" id="KW-0238">DNA-binding</keyword>
<dbReference type="PANTHER" id="PTHR43133:SF8">
    <property type="entry name" value="RNA POLYMERASE SIGMA FACTOR HI_1459-RELATED"/>
    <property type="match status" value="1"/>
</dbReference>
<evidence type="ECO:0000256" key="5">
    <source>
        <dbReference type="ARBA" id="ARBA00023163"/>
    </source>
</evidence>
<dbReference type="Proteomes" id="UP001142175">
    <property type="component" value="Unassembled WGS sequence"/>
</dbReference>
<dbReference type="AlphaFoldDB" id="A0A9X2T1C5"/>
<dbReference type="GO" id="GO:0003677">
    <property type="term" value="F:DNA binding"/>
    <property type="evidence" value="ECO:0007669"/>
    <property type="project" value="UniProtKB-KW"/>
</dbReference>
<dbReference type="CDD" id="cd06171">
    <property type="entry name" value="Sigma70_r4"/>
    <property type="match status" value="1"/>
</dbReference>
<evidence type="ECO:0000256" key="4">
    <source>
        <dbReference type="ARBA" id="ARBA00023125"/>
    </source>
</evidence>
<dbReference type="InterPro" id="IPR013325">
    <property type="entry name" value="RNA_pol_sigma_r2"/>
</dbReference>
<dbReference type="InterPro" id="IPR039425">
    <property type="entry name" value="RNA_pol_sigma-70-like"/>
</dbReference>
<comment type="caution">
    <text evidence="8">The sequence shown here is derived from an EMBL/GenBank/DDBJ whole genome shotgun (WGS) entry which is preliminary data.</text>
</comment>
<dbReference type="GO" id="GO:0016987">
    <property type="term" value="F:sigma factor activity"/>
    <property type="evidence" value="ECO:0007669"/>
    <property type="project" value="UniProtKB-KW"/>
</dbReference>
<dbReference type="SUPFAM" id="SSF88659">
    <property type="entry name" value="Sigma3 and sigma4 domains of RNA polymerase sigma factors"/>
    <property type="match status" value="1"/>
</dbReference>
<dbReference type="Gene3D" id="1.10.10.10">
    <property type="entry name" value="Winged helix-like DNA-binding domain superfamily/Winged helix DNA-binding domain"/>
    <property type="match status" value="1"/>
</dbReference>
<accession>A0A9X2T1C5</accession>
<evidence type="ECO:0000256" key="3">
    <source>
        <dbReference type="ARBA" id="ARBA00023082"/>
    </source>
</evidence>
<reference evidence="8" key="1">
    <citation type="submission" date="2022-08" db="EMBL/GenBank/DDBJ databases">
        <authorList>
            <person name="Zhang D."/>
        </authorList>
    </citation>
    <scope>NUCLEOTIDE SEQUENCE</scope>
    <source>
        <strain evidence="8">XJ19-11</strain>
    </source>
</reference>
<protein>
    <submittedName>
        <fullName evidence="8">RNA polymerase sigma factor</fullName>
    </submittedName>
</protein>
<comment type="similarity">
    <text evidence="1">Belongs to the sigma-70 factor family. ECF subfamily.</text>
</comment>
<keyword evidence="2" id="KW-0805">Transcription regulation</keyword>
<evidence type="ECO:0000259" key="7">
    <source>
        <dbReference type="Pfam" id="PF08281"/>
    </source>
</evidence>
<dbReference type="InterPro" id="IPR013249">
    <property type="entry name" value="RNA_pol_sigma70_r4_t2"/>
</dbReference>
<evidence type="ECO:0000259" key="6">
    <source>
        <dbReference type="Pfam" id="PF04542"/>
    </source>
</evidence>
<dbReference type="Pfam" id="PF04542">
    <property type="entry name" value="Sigma70_r2"/>
    <property type="match status" value="1"/>
</dbReference>
<keyword evidence="9" id="KW-1185">Reference proteome</keyword>
<dbReference type="Pfam" id="PF08281">
    <property type="entry name" value="Sigma70_r4_2"/>
    <property type="match status" value="1"/>
</dbReference>
<dbReference type="NCBIfam" id="TIGR02937">
    <property type="entry name" value="sigma70-ECF"/>
    <property type="match status" value="1"/>
</dbReference>
<feature type="domain" description="RNA polymerase sigma factor 70 region 4 type 2" evidence="7">
    <location>
        <begin position="101"/>
        <end position="149"/>
    </location>
</feature>
<dbReference type="InterPro" id="IPR036388">
    <property type="entry name" value="WH-like_DNA-bd_sf"/>
</dbReference>
<organism evidence="8 9">
    <name type="scientific">Aquiflexum gelatinilyticum</name>
    <dbReference type="NCBI Taxonomy" id="2961943"/>
    <lineage>
        <taxon>Bacteria</taxon>
        <taxon>Pseudomonadati</taxon>
        <taxon>Bacteroidota</taxon>
        <taxon>Cytophagia</taxon>
        <taxon>Cytophagales</taxon>
        <taxon>Cyclobacteriaceae</taxon>
        <taxon>Aquiflexum</taxon>
    </lineage>
</organism>
<name>A0A9X2T1C5_9BACT</name>
<dbReference type="InterPro" id="IPR013324">
    <property type="entry name" value="RNA_pol_sigma_r3/r4-like"/>
</dbReference>
<dbReference type="InterPro" id="IPR014284">
    <property type="entry name" value="RNA_pol_sigma-70_dom"/>
</dbReference>
<evidence type="ECO:0000313" key="9">
    <source>
        <dbReference type="Proteomes" id="UP001142175"/>
    </source>
</evidence>
<dbReference type="EMBL" id="JANSUY010000002">
    <property type="protein sequence ID" value="MCR9014480.1"/>
    <property type="molecule type" value="Genomic_DNA"/>
</dbReference>
<dbReference type="InterPro" id="IPR007627">
    <property type="entry name" value="RNA_pol_sigma70_r2"/>
</dbReference>
<feature type="domain" description="RNA polymerase sigma-70 region 2" evidence="6">
    <location>
        <begin position="13"/>
        <end position="76"/>
    </location>
</feature>
<sequence>MKKHWLETILKELHSEAYHWSRQCCSFDEDRAKDVLQLVYLKILEGKAVYKEKSQVKTWLFSVIRFTAYEEIKKEGKNASLDKLPEMAYENDPPENESHEALLQALPDRQKEVLLMVFYHNMTLEQCAEVMQLHIGTVRTHYDRGKKKMKELIVKKTLHENNR</sequence>
<keyword evidence="5" id="KW-0804">Transcription</keyword>
<dbReference type="Gene3D" id="1.10.1740.10">
    <property type="match status" value="1"/>
</dbReference>
<gene>
    <name evidence="8" type="ORF">NU887_05495</name>
</gene>
<dbReference type="PANTHER" id="PTHR43133">
    <property type="entry name" value="RNA POLYMERASE ECF-TYPE SIGMA FACTO"/>
    <property type="match status" value="1"/>
</dbReference>
<proteinExistence type="inferred from homology"/>